<evidence type="ECO:0008006" key="3">
    <source>
        <dbReference type="Google" id="ProtNLM"/>
    </source>
</evidence>
<organism evidence="1 2">
    <name type="scientific">Aquabacter spiritensis</name>
    <dbReference type="NCBI Taxonomy" id="933073"/>
    <lineage>
        <taxon>Bacteria</taxon>
        <taxon>Pseudomonadati</taxon>
        <taxon>Pseudomonadota</taxon>
        <taxon>Alphaproteobacteria</taxon>
        <taxon>Hyphomicrobiales</taxon>
        <taxon>Xanthobacteraceae</taxon>
        <taxon>Aquabacter</taxon>
    </lineage>
</organism>
<name>A0A4R3M0X8_9HYPH</name>
<gene>
    <name evidence="1" type="ORF">EDC64_106200</name>
</gene>
<dbReference type="Proteomes" id="UP000294664">
    <property type="component" value="Unassembled WGS sequence"/>
</dbReference>
<proteinExistence type="predicted"/>
<dbReference type="EMBL" id="SMAI01000006">
    <property type="protein sequence ID" value="TCT04767.1"/>
    <property type="molecule type" value="Genomic_DNA"/>
</dbReference>
<protein>
    <recommendedName>
        <fullName evidence="3">Tail assembly chaperone E/41/14-like protein</fullName>
    </recommendedName>
</protein>
<reference evidence="1 2" key="1">
    <citation type="submission" date="2019-03" db="EMBL/GenBank/DDBJ databases">
        <title>Genomic Encyclopedia of Type Strains, Phase IV (KMG-IV): sequencing the most valuable type-strain genomes for metagenomic binning, comparative biology and taxonomic classification.</title>
        <authorList>
            <person name="Goeker M."/>
        </authorList>
    </citation>
    <scope>NUCLEOTIDE SEQUENCE [LARGE SCALE GENOMIC DNA]</scope>
    <source>
        <strain evidence="1 2">DSM 9035</strain>
    </source>
</reference>
<keyword evidence="2" id="KW-1185">Reference proteome</keyword>
<evidence type="ECO:0000313" key="1">
    <source>
        <dbReference type="EMBL" id="TCT04767.1"/>
    </source>
</evidence>
<sequence length="110" mass="12255">MQIKTEFPFTLPLGYRDADGTLHRTGIMRRATPADEILPLKDHRVQNDPTYLMVIVLSRVVMKLGSIEFVNTHIIENLFAADLQYLLDLYGRINADNSVDGGAPGAAERA</sequence>
<comment type="caution">
    <text evidence="1">The sequence shown here is derived from an EMBL/GenBank/DDBJ whole genome shotgun (WGS) entry which is preliminary data.</text>
</comment>
<accession>A0A4R3M0X8</accession>
<dbReference type="AlphaFoldDB" id="A0A4R3M0X8"/>
<evidence type="ECO:0000313" key="2">
    <source>
        <dbReference type="Proteomes" id="UP000294664"/>
    </source>
</evidence>